<feature type="domain" description="BIG2" evidence="2">
    <location>
        <begin position="711"/>
        <end position="791"/>
    </location>
</feature>
<evidence type="ECO:0000313" key="3">
    <source>
        <dbReference type="EMBL" id="MDR6724782.1"/>
    </source>
</evidence>
<dbReference type="Pfam" id="PF02368">
    <property type="entry name" value="Big_2"/>
    <property type="match status" value="2"/>
</dbReference>
<protein>
    <submittedName>
        <fullName evidence="3">Uncharacterized protein YjdB</fullName>
    </submittedName>
</protein>
<dbReference type="InterPro" id="IPR008964">
    <property type="entry name" value="Invasin/intimin_cell_adhesion"/>
</dbReference>
<dbReference type="Proteomes" id="UP001254832">
    <property type="component" value="Unassembled WGS sequence"/>
</dbReference>
<evidence type="ECO:0000256" key="1">
    <source>
        <dbReference type="SAM" id="SignalP"/>
    </source>
</evidence>
<dbReference type="Gene3D" id="2.60.40.1080">
    <property type="match status" value="9"/>
</dbReference>
<evidence type="ECO:0000313" key="4">
    <source>
        <dbReference type="Proteomes" id="UP001254832"/>
    </source>
</evidence>
<feature type="signal peptide" evidence="1">
    <location>
        <begin position="1"/>
        <end position="28"/>
    </location>
</feature>
<reference evidence="3" key="1">
    <citation type="submission" date="2023-07" db="EMBL/GenBank/DDBJ databases">
        <title>Sorghum-associated microbial communities from plants grown in Nebraska, USA.</title>
        <authorList>
            <person name="Schachtman D."/>
        </authorList>
    </citation>
    <scope>NUCLEOTIDE SEQUENCE</scope>
    <source>
        <strain evidence="3">BE80</strain>
    </source>
</reference>
<feature type="domain" description="BIG2" evidence="2">
    <location>
        <begin position="630"/>
        <end position="708"/>
    </location>
</feature>
<evidence type="ECO:0000259" key="2">
    <source>
        <dbReference type="SMART" id="SM00635"/>
    </source>
</evidence>
<feature type="domain" description="BIG2" evidence="2">
    <location>
        <begin position="462"/>
        <end position="542"/>
    </location>
</feature>
<dbReference type="SMART" id="SM00635">
    <property type="entry name" value="BID_2"/>
    <property type="match status" value="9"/>
</dbReference>
<keyword evidence="1" id="KW-0732">Signal</keyword>
<proteinExistence type="predicted"/>
<dbReference type="InterPro" id="IPR003343">
    <property type="entry name" value="Big_2"/>
</dbReference>
<feature type="domain" description="BIG2" evidence="2">
    <location>
        <begin position="551"/>
        <end position="625"/>
    </location>
</feature>
<organism evidence="3 4">
    <name type="scientific">Paenibacillus amylolyticus</name>
    <dbReference type="NCBI Taxonomy" id="1451"/>
    <lineage>
        <taxon>Bacteria</taxon>
        <taxon>Bacillati</taxon>
        <taxon>Bacillota</taxon>
        <taxon>Bacilli</taxon>
        <taxon>Bacillales</taxon>
        <taxon>Paenibacillaceae</taxon>
        <taxon>Paenibacillus</taxon>
    </lineage>
</organism>
<feature type="domain" description="BIG2" evidence="2">
    <location>
        <begin position="201"/>
        <end position="281"/>
    </location>
</feature>
<sequence length="795" mass="83377">MLKPRLTKYMVMMLVLVLSISNVGLAAAADKELSKIVLSKNELSLEVGDSTSVTATGVYSDNTSQSVTISSEWNSSNPSVATAGSTGTVSAKAEGEATITVIYQGKQETIHVNVTKKVKALSKDVQKLDLRIGSSKKINLTATYSDNTVEEAAAKIAEWSSSDDKVATVVNGEVTGQSAGTAVITGKVGKQSVTVDVNVEVVKRVDVNKKQINLLLNGQDDVELTATYPDGSTKVVTELAEWTTSNEKVADAIKGKIKGYAAGSAKITATYGTKSVTIDVDVDLTSKLSASKQSVFLRVDSTNPESDSTADIVLTASYPDSADKPVTDLATWTSSNEKVATVFKGKITAVGSGSTTIKATHSGKTVEIAVDVDTARYLDIDGVEDKVAMSLADNTKTKNLVVKAEYIDGSKETVTSKATWTSNNADVVYVSNGELIAYKSGTATITVAYGGKTVKFTVNVDVADKYEMEKKKASVAVGGTFAAKVFAVFGEISKDVSEDATWSSSSEKIAEVDSKGNVTGVATGKATITAKIEGKTLTLPVEVGMASDLEADENFVVLSTKETKQIELTATDEDGLTKDVSSEATWKSSNARVADVKKGVITANSSGKANITAEYGSKKVTIQVEVDVISRIEASVPALSLKSGDTENLTVTVLLSDGSERDVTDKAEWKTNNYKVAQVSKGAVKAIGSGKAKITAKYGSKSVTIAVDVDTLKYLQTDKVTLTMKPGDKATVIATATFADGSEADVSKPALWKSSRIATASVKDGVIQANGKGKATITVTYAGVKTKVTIVVEAK</sequence>
<name>A0AAP5H2N9_PAEAM</name>
<dbReference type="SUPFAM" id="SSF49373">
    <property type="entry name" value="Invasin/intimin cell-adhesion fragments"/>
    <property type="match status" value="9"/>
</dbReference>
<feature type="domain" description="BIG2" evidence="2">
    <location>
        <begin position="124"/>
        <end position="198"/>
    </location>
</feature>
<dbReference type="RefSeq" id="WP_056703648.1">
    <property type="nucleotide sequence ID" value="NZ_JAVDTR010000008.1"/>
</dbReference>
<feature type="chain" id="PRO_5042928810" evidence="1">
    <location>
        <begin position="29"/>
        <end position="795"/>
    </location>
</feature>
<feature type="domain" description="BIG2" evidence="2">
    <location>
        <begin position="32"/>
        <end position="113"/>
    </location>
</feature>
<gene>
    <name evidence="3" type="ORF">J2W91_003250</name>
</gene>
<feature type="domain" description="BIG2" evidence="2">
    <location>
        <begin position="293"/>
        <end position="371"/>
    </location>
</feature>
<dbReference type="EMBL" id="JAVDTR010000008">
    <property type="protein sequence ID" value="MDR6724782.1"/>
    <property type="molecule type" value="Genomic_DNA"/>
</dbReference>
<comment type="caution">
    <text evidence="3">The sequence shown here is derived from an EMBL/GenBank/DDBJ whole genome shotgun (WGS) entry which is preliminary data.</text>
</comment>
<dbReference type="AlphaFoldDB" id="A0AAP5H2N9"/>
<feature type="domain" description="BIG2" evidence="2">
    <location>
        <begin position="379"/>
        <end position="459"/>
    </location>
</feature>
<accession>A0AAP5H2N9</accession>